<feature type="non-terminal residue" evidence="2">
    <location>
        <position position="1"/>
    </location>
</feature>
<name>A0A0F9E9U3_9ZZZZ</name>
<protein>
    <recommendedName>
        <fullName evidence="1">HNH nuclease domain-containing protein</fullName>
    </recommendedName>
</protein>
<proteinExistence type="predicted"/>
<dbReference type="SUPFAM" id="SSF54060">
    <property type="entry name" value="His-Me finger endonucleases"/>
    <property type="match status" value="1"/>
</dbReference>
<evidence type="ECO:0000313" key="2">
    <source>
        <dbReference type="EMBL" id="KKL20803.1"/>
    </source>
</evidence>
<evidence type="ECO:0000259" key="1">
    <source>
        <dbReference type="Pfam" id="PF13392"/>
    </source>
</evidence>
<reference evidence="2" key="1">
    <citation type="journal article" date="2015" name="Nature">
        <title>Complex archaea that bridge the gap between prokaryotes and eukaryotes.</title>
        <authorList>
            <person name="Spang A."/>
            <person name="Saw J.H."/>
            <person name="Jorgensen S.L."/>
            <person name="Zaremba-Niedzwiedzka K."/>
            <person name="Martijn J."/>
            <person name="Lind A.E."/>
            <person name="van Eijk R."/>
            <person name="Schleper C."/>
            <person name="Guy L."/>
            <person name="Ettema T.J."/>
        </authorList>
    </citation>
    <scope>NUCLEOTIDE SEQUENCE</scope>
</reference>
<dbReference type="EMBL" id="LAZR01037955">
    <property type="protein sequence ID" value="KKL20803.1"/>
    <property type="molecule type" value="Genomic_DNA"/>
</dbReference>
<comment type="caution">
    <text evidence="2">The sequence shown here is derived from an EMBL/GenBank/DDBJ whole genome shotgun (WGS) entry which is preliminary data.</text>
</comment>
<organism evidence="2">
    <name type="scientific">marine sediment metagenome</name>
    <dbReference type="NCBI Taxonomy" id="412755"/>
    <lineage>
        <taxon>unclassified sequences</taxon>
        <taxon>metagenomes</taxon>
        <taxon>ecological metagenomes</taxon>
    </lineage>
</organism>
<gene>
    <name evidence="2" type="ORF">LCGC14_2451830</name>
</gene>
<dbReference type="InterPro" id="IPR044925">
    <property type="entry name" value="His-Me_finger_sf"/>
</dbReference>
<dbReference type="AlphaFoldDB" id="A0A0F9E9U3"/>
<dbReference type="InterPro" id="IPR003615">
    <property type="entry name" value="HNH_nuc"/>
</dbReference>
<sequence>IRLERNGEPRIMKEVVLTQGKVALVDDADFERVAAFKWYARQEKRRPHCWYATRSNGKNKTTYLHRFILDAPKGLDVDHKDWDGLNCQRANLRLATHSQNNMNRAIKAHNQTGFTGIDVHYRRPKPYRGRVQIKKKRIYTKSFSTLEEAVTARAELVRKFYGEFAG</sequence>
<dbReference type="Pfam" id="PF13392">
    <property type="entry name" value="HNH_3"/>
    <property type="match status" value="1"/>
</dbReference>
<accession>A0A0F9E9U3</accession>
<dbReference type="Gene3D" id="3.90.75.20">
    <property type="match status" value="1"/>
</dbReference>
<feature type="domain" description="HNH nuclease" evidence="1">
    <location>
        <begin position="72"/>
        <end position="102"/>
    </location>
</feature>